<accession>A0A1H7Y2Y0</accession>
<evidence type="ECO:0000313" key="3">
    <source>
        <dbReference type="Proteomes" id="UP000198883"/>
    </source>
</evidence>
<dbReference type="STRING" id="97481.SAMN05444853_11614"/>
<dbReference type="Proteomes" id="UP000198883">
    <property type="component" value="Unassembled WGS sequence"/>
</dbReference>
<gene>
    <name evidence="1" type="ORF">QJT92_07820</name>
    <name evidence="2" type="ORF">SAMN05444853_11614</name>
</gene>
<organism evidence="2 3">
    <name type="scientific">Phocoenobacter skyensis</name>
    <dbReference type="NCBI Taxonomy" id="97481"/>
    <lineage>
        <taxon>Bacteria</taxon>
        <taxon>Pseudomonadati</taxon>
        <taxon>Pseudomonadota</taxon>
        <taxon>Gammaproteobacteria</taxon>
        <taxon>Pasteurellales</taxon>
        <taxon>Pasteurellaceae</taxon>
        <taxon>Phocoenobacter</taxon>
    </lineage>
</organism>
<evidence type="ECO:0000313" key="1">
    <source>
        <dbReference type="EMBL" id="MDP8085824.1"/>
    </source>
</evidence>
<reference evidence="3" key="2">
    <citation type="submission" date="2016-10" db="EMBL/GenBank/DDBJ databases">
        <authorList>
            <person name="Varghese N."/>
            <person name="Submissions S."/>
        </authorList>
    </citation>
    <scope>NUCLEOTIDE SEQUENCE [LARGE SCALE GENOMIC DNA]</scope>
    <source>
        <strain evidence="3">DSM 24204</strain>
    </source>
</reference>
<name>A0A1H7Y2Y0_9PAST</name>
<dbReference type="AlphaFoldDB" id="A0A1H7Y2Y0"/>
<keyword evidence="4" id="KW-1185">Reference proteome</keyword>
<dbReference type="Proteomes" id="UP001224812">
    <property type="component" value="Unassembled WGS sequence"/>
</dbReference>
<dbReference type="RefSeq" id="WP_090922236.1">
    <property type="nucleotide sequence ID" value="NZ_CP016180.1"/>
</dbReference>
<sequence length="215" mass="25009">MNVQPFSFTVHSRLINHTQHFFISISELNIVIFQESKINEELSELFTQLELVAGQDYFKKINIHTKETVDYYLTFETALIYLNSLNKTTPVIKNCIKQIAKLLTNLHTTRKKSSLNSEIKPLIDEFFSSKKYHYLLEEEDFYSLENMQEATEQLITLLFEVNRGTPITADGLALLFKNCLQPLRAIIERANETQSQLKMQIQQTEQAVTQQRVNA</sequence>
<dbReference type="EMBL" id="FOBN01000016">
    <property type="protein sequence ID" value="SEM40566.1"/>
    <property type="molecule type" value="Genomic_DNA"/>
</dbReference>
<evidence type="ECO:0000313" key="2">
    <source>
        <dbReference type="EMBL" id="SEM40566.1"/>
    </source>
</evidence>
<reference evidence="1 4" key="3">
    <citation type="journal article" date="2023" name="Front. Microbiol.">
        <title>Phylogeography and host specificity of Pasteurellaceae pathogenic to sea-farmed fish in the north-east Atlantic.</title>
        <authorList>
            <person name="Gulla S."/>
            <person name="Colquhoun D.J."/>
            <person name="Olsen A.B."/>
            <person name="Spilsberg B."/>
            <person name="Lagesen K."/>
            <person name="Aakesson C.P."/>
            <person name="Strom S."/>
            <person name="Manji F."/>
            <person name="Birkbeck T.H."/>
            <person name="Nilsen H.K."/>
        </authorList>
    </citation>
    <scope>NUCLEOTIDE SEQUENCE [LARGE SCALE GENOMIC DNA]</scope>
    <source>
        <strain evidence="1 4">VIO11850</strain>
    </source>
</reference>
<dbReference type="GeneID" id="83544253"/>
<evidence type="ECO:0000313" key="4">
    <source>
        <dbReference type="Proteomes" id="UP001224812"/>
    </source>
</evidence>
<proteinExistence type="predicted"/>
<reference evidence="2" key="1">
    <citation type="submission" date="2016-10" db="EMBL/GenBank/DDBJ databases">
        <authorList>
            <person name="de Groot N.N."/>
        </authorList>
    </citation>
    <scope>NUCLEOTIDE SEQUENCE [LARGE SCALE GENOMIC DNA]</scope>
    <source>
        <strain evidence="2">DSM 24204</strain>
    </source>
</reference>
<protein>
    <submittedName>
        <fullName evidence="2">Uncharacterized protein</fullName>
    </submittedName>
</protein>
<dbReference type="EMBL" id="JASAVS010000017">
    <property type="protein sequence ID" value="MDP8085824.1"/>
    <property type="molecule type" value="Genomic_DNA"/>
</dbReference>